<dbReference type="STRING" id="762486.SAMN05444411_105171"/>
<dbReference type="Gene3D" id="2.40.128.130">
    <property type="entry name" value="Autotransporter beta-domain"/>
    <property type="match status" value="1"/>
</dbReference>
<proteinExistence type="predicted"/>
<dbReference type="AlphaFoldDB" id="A0A1H3BQC5"/>
<evidence type="ECO:0000313" key="1">
    <source>
        <dbReference type="EMBL" id="SDX43359.1"/>
    </source>
</evidence>
<keyword evidence="2" id="KW-1185">Reference proteome</keyword>
<dbReference type="InterPro" id="IPR007433">
    <property type="entry name" value="DUF481"/>
</dbReference>
<dbReference type="Pfam" id="PF04338">
    <property type="entry name" value="DUF481"/>
    <property type="match status" value="1"/>
</dbReference>
<sequence>MLICCQLSYSQNQDSSQTAFKKGRWLTGLSGTINSTTTNRGNDDLKTTSNNFGINIESGKFIRDRFLIGGRFQTNKNSTNGSLEGSTETIFIGPFSNYYFSDSTTGSLFVTTSLGYVRYKDKIQLQQADLLVQEFGEGSGLGALVGFGYSYTINNSVAFDLGINVDLYWVNIEQESLPIETITNTKITSNDISFSFGFNVILDDFFF</sequence>
<accession>A0A1H3BQC5</accession>
<evidence type="ECO:0008006" key="3">
    <source>
        <dbReference type="Google" id="ProtNLM"/>
    </source>
</evidence>
<name>A0A1H3BQC5_9FLAO</name>
<evidence type="ECO:0000313" key="2">
    <source>
        <dbReference type="Proteomes" id="UP000199595"/>
    </source>
</evidence>
<dbReference type="Proteomes" id="UP000199595">
    <property type="component" value="Unassembled WGS sequence"/>
</dbReference>
<dbReference type="InterPro" id="IPR036709">
    <property type="entry name" value="Autotransporte_beta_dom_sf"/>
</dbReference>
<dbReference type="InterPro" id="IPR011250">
    <property type="entry name" value="OMP/PagP_B-barrel"/>
</dbReference>
<gene>
    <name evidence="1" type="ORF">SAMN05444411_105171</name>
</gene>
<organism evidence="1 2">
    <name type="scientific">Lutibacter oricola</name>
    <dbReference type="NCBI Taxonomy" id="762486"/>
    <lineage>
        <taxon>Bacteria</taxon>
        <taxon>Pseudomonadati</taxon>
        <taxon>Bacteroidota</taxon>
        <taxon>Flavobacteriia</taxon>
        <taxon>Flavobacteriales</taxon>
        <taxon>Flavobacteriaceae</taxon>
        <taxon>Lutibacter</taxon>
    </lineage>
</organism>
<protein>
    <recommendedName>
        <fullName evidence="3">Outer membrane protein beta-barrel domain-containing protein</fullName>
    </recommendedName>
</protein>
<reference evidence="1 2" key="1">
    <citation type="submission" date="2016-10" db="EMBL/GenBank/DDBJ databases">
        <authorList>
            <person name="de Groot N.N."/>
        </authorList>
    </citation>
    <scope>NUCLEOTIDE SEQUENCE [LARGE SCALE GENOMIC DNA]</scope>
    <source>
        <strain evidence="1 2">DSM 24956</strain>
    </source>
</reference>
<dbReference type="EMBL" id="FNNJ01000005">
    <property type="protein sequence ID" value="SDX43359.1"/>
    <property type="molecule type" value="Genomic_DNA"/>
</dbReference>
<dbReference type="SUPFAM" id="SSF56925">
    <property type="entry name" value="OMPA-like"/>
    <property type="match status" value="1"/>
</dbReference>